<dbReference type="PATRIC" id="fig|1423812.3.peg.1251"/>
<dbReference type="GO" id="GO:0016787">
    <property type="term" value="F:hydrolase activity"/>
    <property type="evidence" value="ECO:0007669"/>
    <property type="project" value="InterPro"/>
</dbReference>
<sequence length="491" mass="54880">MSIFKNLILKNEPNNFLNRKARLQKQFNWGAIMNWANGILMSLEERFGSYDSKMSEFESKFNAQMSSNTDINEVIDSRTDIKGNKYSTLGSRLNAQDEELNGMSDDIDVSTQRALKQFIDTQFNEVGGSFPKYYQDILEAMSQIPQSNFNIGFITDNHYQMSSYAPNSLKHYAYIAAASRLAKIDAIIAGGDNTNGYYTHDQILLETQQATSVLFNRTSQDTDVFFVMGNHDTGIGNNNKNTPTTCLNEQDFQDLYQTNGMYGETRNNESLYGFKDYADFKIRVIFLNSFDLPWTVNADGTYKYDFLTTGGYQNDQLNWLANVALKTPSNDWQVMIFTHAPIPGTFDIAAGQSEITQYNSDAFVKILNAFQNGTTYSDDDNTRELPINISCDFSSQGEGTIIALISGHIHADGNMVYSGINCIESSCSLCNATGKIANTLTEDCWDIFSVDPVKKTIHAHRFGFGSDRDFDYSSGEMEDTGIPTTSAGAGD</sequence>
<dbReference type="Gene3D" id="3.60.21.10">
    <property type="match status" value="1"/>
</dbReference>
<evidence type="ECO:0000259" key="1">
    <source>
        <dbReference type="Pfam" id="PF00149"/>
    </source>
</evidence>
<dbReference type="AlphaFoldDB" id="A0A0R1Q1H9"/>
<name>A0A0R1Q1H9_9LACO</name>
<gene>
    <name evidence="2" type="ORF">FD20_GL001171</name>
</gene>
<comment type="caution">
    <text evidence="2">The sequence shown here is derived from an EMBL/GenBank/DDBJ whole genome shotgun (WGS) entry which is preliminary data.</text>
</comment>
<proteinExistence type="predicted"/>
<dbReference type="InterPro" id="IPR029052">
    <property type="entry name" value="Metallo-depent_PP-like"/>
</dbReference>
<keyword evidence="3" id="KW-1185">Reference proteome</keyword>
<feature type="domain" description="Calcineurin-like phosphoesterase" evidence="1">
    <location>
        <begin position="150"/>
        <end position="410"/>
    </location>
</feature>
<dbReference type="EMBL" id="AZEG01000024">
    <property type="protein sequence ID" value="KRL36628.1"/>
    <property type="molecule type" value="Genomic_DNA"/>
</dbReference>
<protein>
    <submittedName>
        <fullName evidence="2">Minor capsid protein</fullName>
    </submittedName>
</protein>
<dbReference type="Pfam" id="PF00149">
    <property type="entry name" value="Metallophos"/>
    <property type="match status" value="1"/>
</dbReference>
<organism evidence="2 3">
    <name type="scientific">Liquorilactobacillus uvarum DSM 19971</name>
    <dbReference type="NCBI Taxonomy" id="1423812"/>
    <lineage>
        <taxon>Bacteria</taxon>
        <taxon>Bacillati</taxon>
        <taxon>Bacillota</taxon>
        <taxon>Bacilli</taxon>
        <taxon>Lactobacillales</taxon>
        <taxon>Lactobacillaceae</taxon>
        <taxon>Liquorilactobacillus</taxon>
    </lineage>
</organism>
<accession>A0A0R1Q1H9</accession>
<dbReference type="Proteomes" id="UP000051155">
    <property type="component" value="Unassembled WGS sequence"/>
</dbReference>
<evidence type="ECO:0000313" key="3">
    <source>
        <dbReference type="Proteomes" id="UP000051155"/>
    </source>
</evidence>
<evidence type="ECO:0000313" key="2">
    <source>
        <dbReference type="EMBL" id="KRL36628.1"/>
    </source>
</evidence>
<dbReference type="STRING" id="1423812.FD20_GL001171"/>
<dbReference type="CDD" id="cd00838">
    <property type="entry name" value="MPP_superfamily"/>
    <property type="match status" value="1"/>
</dbReference>
<dbReference type="SUPFAM" id="SSF56300">
    <property type="entry name" value="Metallo-dependent phosphatases"/>
    <property type="match status" value="1"/>
</dbReference>
<dbReference type="InterPro" id="IPR004843">
    <property type="entry name" value="Calcineurin-like_PHP"/>
</dbReference>
<dbReference type="RefSeq" id="WP_057738167.1">
    <property type="nucleotide sequence ID" value="NZ_AZEG01000024.1"/>
</dbReference>
<dbReference type="OrthoDB" id="2296003at2"/>
<reference evidence="2 3" key="1">
    <citation type="journal article" date="2015" name="Genome Announc.">
        <title>Expanding the biotechnology potential of lactobacilli through comparative genomics of 213 strains and associated genera.</title>
        <authorList>
            <person name="Sun Z."/>
            <person name="Harris H.M."/>
            <person name="McCann A."/>
            <person name="Guo C."/>
            <person name="Argimon S."/>
            <person name="Zhang W."/>
            <person name="Yang X."/>
            <person name="Jeffery I.B."/>
            <person name="Cooney J.C."/>
            <person name="Kagawa T.F."/>
            <person name="Liu W."/>
            <person name="Song Y."/>
            <person name="Salvetti E."/>
            <person name="Wrobel A."/>
            <person name="Rasinkangas P."/>
            <person name="Parkhill J."/>
            <person name="Rea M.C."/>
            <person name="O'Sullivan O."/>
            <person name="Ritari J."/>
            <person name="Douillard F.P."/>
            <person name="Paul Ross R."/>
            <person name="Yang R."/>
            <person name="Briner A.E."/>
            <person name="Felis G.E."/>
            <person name="de Vos W.M."/>
            <person name="Barrangou R."/>
            <person name="Klaenhammer T.R."/>
            <person name="Caufield P.W."/>
            <person name="Cui Y."/>
            <person name="Zhang H."/>
            <person name="O'Toole P.W."/>
        </authorList>
    </citation>
    <scope>NUCLEOTIDE SEQUENCE [LARGE SCALE GENOMIC DNA]</scope>
    <source>
        <strain evidence="2 3">DSM 19971</strain>
    </source>
</reference>